<evidence type="ECO:0000313" key="16">
    <source>
        <dbReference type="EMBL" id="HIU47986.1"/>
    </source>
</evidence>
<dbReference type="InterPro" id="IPR035587">
    <property type="entry name" value="DUS-like_FMN-bd"/>
</dbReference>
<dbReference type="PROSITE" id="PS01136">
    <property type="entry name" value="UPF0034"/>
    <property type="match status" value="1"/>
</dbReference>
<dbReference type="Gene3D" id="1.10.1200.80">
    <property type="entry name" value="Putative flavin oxidoreducatase, domain 2"/>
    <property type="match status" value="1"/>
</dbReference>
<evidence type="ECO:0000256" key="5">
    <source>
        <dbReference type="ARBA" id="ARBA00022643"/>
    </source>
</evidence>
<feature type="domain" description="DUS-like FMN-binding" evidence="15">
    <location>
        <begin position="14"/>
        <end position="311"/>
    </location>
</feature>
<dbReference type="SUPFAM" id="SSF51395">
    <property type="entry name" value="FMN-linked oxidoreductases"/>
    <property type="match status" value="1"/>
</dbReference>
<reference evidence="16" key="1">
    <citation type="submission" date="2020-10" db="EMBL/GenBank/DDBJ databases">
        <authorList>
            <person name="Gilroy R."/>
        </authorList>
    </citation>
    <scope>NUCLEOTIDE SEQUENCE</scope>
    <source>
        <strain evidence="16">ChiSjej4B22-9803</strain>
    </source>
</reference>
<dbReference type="GO" id="GO:0000049">
    <property type="term" value="F:tRNA binding"/>
    <property type="evidence" value="ECO:0007669"/>
    <property type="project" value="UniProtKB-KW"/>
</dbReference>
<dbReference type="Gene3D" id="3.20.20.70">
    <property type="entry name" value="Aldolase class I"/>
    <property type="match status" value="1"/>
</dbReference>
<feature type="binding site" evidence="14">
    <location>
        <begin position="16"/>
        <end position="18"/>
    </location>
    <ligand>
        <name>FMN</name>
        <dbReference type="ChEBI" id="CHEBI:58210"/>
    </ligand>
</feature>
<evidence type="ECO:0000256" key="10">
    <source>
        <dbReference type="ARBA" id="ARBA00048205"/>
    </source>
</evidence>
<evidence type="ECO:0000256" key="12">
    <source>
        <dbReference type="PIRNR" id="PIRNR006621"/>
    </source>
</evidence>
<keyword evidence="14" id="KW-0547">Nucleotide-binding</keyword>
<evidence type="ECO:0000256" key="7">
    <source>
        <dbReference type="ARBA" id="ARBA00022857"/>
    </source>
</evidence>
<dbReference type="PANTHER" id="PTHR45846:SF1">
    <property type="entry name" value="TRNA-DIHYDROURIDINE(47) SYNTHASE [NAD(P)(+)]-LIKE"/>
    <property type="match status" value="1"/>
</dbReference>
<evidence type="ECO:0000256" key="8">
    <source>
        <dbReference type="ARBA" id="ARBA00022884"/>
    </source>
</evidence>
<protein>
    <recommendedName>
        <fullName evidence="12">tRNA-dihydrouridine synthase</fullName>
        <ecNumber evidence="12">1.3.1.-</ecNumber>
    </recommendedName>
</protein>
<sequence length="320" mass="34602">MNIGTFTIENPVFLAPMAGVTDLPFRVICRRYGCGMAYSEMVSAKGLYYKDKNTKELLRLAPEEQPAAVQFFGSDPEIMAAVVPQLEETGAALLDINMGCPAPKIVNNGDGSALMKQPALAGRIVRAVCDAATLPVTVKIRKGWDGDTAVEFAKILAANGAAAITVHGRTRMQFYSGKADWDVIKRVKAAVDIPVIGNGDIFTAQDAKDLFAYTGCDGVMVGRGAQGNPFLFRQIRELLTEGAVRTYPTPRDKLEQAIAHARALVAEKGENRGVKEARKHIAWYLKGMRGGSALKTEIFKLTSFEAVEAALTAQMERCNG</sequence>
<keyword evidence="9 12" id="KW-0560">Oxidoreductase</keyword>
<dbReference type="Proteomes" id="UP000824111">
    <property type="component" value="Unassembled WGS sequence"/>
</dbReference>
<keyword evidence="7" id="KW-0521">NADP</keyword>
<dbReference type="EC" id="1.3.1.-" evidence="12"/>
<dbReference type="EMBL" id="DVND01000032">
    <property type="protein sequence ID" value="HIU47986.1"/>
    <property type="molecule type" value="Genomic_DNA"/>
</dbReference>
<proteinExistence type="inferred from homology"/>
<keyword evidence="6 12" id="KW-0819">tRNA processing</keyword>
<comment type="function">
    <text evidence="2 12">Catalyzes the synthesis of 5,6-dihydrouridine (D), a modified base found in the D-loop of most tRNAs, via the reduction of the C5-C6 double bond in target uridines.</text>
</comment>
<dbReference type="InterPro" id="IPR024036">
    <property type="entry name" value="tRNA-dHydroUridine_Synthase_C"/>
</dbReference>
<evidence type="ECO:0000256" key="1">
    <source>
        <dbReference type="ARBA" id="ARBA00001917"/>
    </source>
</evidence>
<comment type="caution">
    <text evidence="16">The sequence shown here is derived from an EMBL/GenBank/DDBJ whole genome shotgun (WGS) entry which is preliminary data.</text>
</comment>
<evidence type="ECO:0000313" key="17">
    <source>
        <dbReference type="Proteomes" id="UP000824111"/>
    </source>
</evidence>
<evidence type="ECO:0000256" key="11">
    <source>
        <dbReference type="ARBA" id="ARBA00048802"/>
    </source>
</evidence>
<evidence type="ECO:0000256" key="6">
    <source>
        <dbReference type="ARBA" id="ARBA00022694"/>
    </source>
</evidence>
<feature type="binding site" evidence="14">
    <location>
        <begin position="222"/>
        <end position="223"/>
    </location>
    <ligand>
        <name>FMN</name>
        <dbReference type="ChEBI" id="CHEBI:58210"/>
    </ligand>
</feature>
<dbReference type="PANTHER" id="PTHR45846">
    <property type="entry name" value="TRNA-DIHYDROURIDINE(47) SYNTHASE [NAD(P)(+)]-LIKE"/>
    <property type="match status" value="1"/>
</dbReference>
<feature type="binding site" evidence="14">
    <location>
        <position position="70"/>
    </location>
    <ligand>
        <name>FMN</name>
        <dbReference type="ChEBI" id="CHEBI:58210"/>
    </ligand>
</feature>
<evidence type="ECO:0000256" key="9">
    <source>
        <dbReference type="ARBA" id="ARBA00023002"/>
    </source>
</evidence>
<accession>A0A9D1LTV0</accession>
<comment type="cofactor">
    <cofactor evidence="1 12 14">
        <name>FMN</name>
        <dbReference type="ChEBI" id="CHEBI:58210"/>
    </cofactor>
</comment>
<evidence type="ECO:0000256" key="3">
    <source>
        <dbReference type="ARBA" id="ARBA00022555"/>
    </source>
</evidence>
<dbReference type="AlphaFoldDB" id="A0A9D1LTV0"/>
<feature type="binding site" evidence="14">
    <location>
        <position position="167"/>
    </location>
    <ligand>
        <name>FMN</name>
        <dbReference type="ChEBI" id="CHEBI:58210"/>
    </ligand>
</feature>
<reference evidence="16" key="2">
    <citation type="journal article" date="2021" name="PeerJ">
        <title>Extensive microbial diversity within the chicken gut microbiome revealed by metagenomics and culture.</title>
        <authorList>
            <person name="Gilroy R."/>
            <person name="Ravi A."/>
            <person name="Getino M."/>
            <person name="Pursley I."/>
            <person name="Horton D.L."/>
            <person name="Alikhan N.F."/>
            <person name="Baker D."/>
            <person name="Gharbi K."/>
            <person name="Hall N."/>
            <person name="Watson M."/>
            <person name="Adriaenssens E.M."/>
            <person name="Foster-Nyarko E."/>
            <person name="Jarju S."/>
            <person name="Secka A."/>
            <person name="Antonio M."/>
            <person name="Oren A."/>
            <person name="Chaudhuri R.R."/>
            <person name="La Ragione R."/>
            <person name="Hildebrand F."/>
            <person name="Pallen M.J."/>
        </authorList>
    </citation>
    <scope>NUCLEOTIDE SEQUENCE</scope>
    <source>
        <strain evidence="16">ChiSjej4B22-9803</strain>
    </source>
</reference>
<keyword evidence="5 12" id="KW-0288">FMN</keyword>
<comment type="catalytic activity">
    <reaction evidence="10">
        <text>a 5,6-dihydrouridine in tRNA + NADP(+) = a uridine in tRNA + NADPH + H(+)</text>
        <dbReference type="Rhea" id="RHEA:23624"/>
        <dbReference type="Rhea" id="RHEA-COMP:13339"/>
        <dbReference type="Rhea" id="RHEA-COMP:13887"/>
        <dbReference type="ChEBI" id="CHEBI:15378"/>
        <dbReference type="ChEBI" id="CHEBI:57783"/>
        <dbReference type="ChEBI" id="CHEBI:58349"/>
        <dbReference type="ChEBI" id="CHEBI:65315"/>
        <dbReference type="ChEBI" id="CHEBI:74443"/>
    </reaction>
</comment>
<gene>
    <name evidence="16" type="primary">dusB</name>
    <name evidence="16" type="ORF">IAB04_01330</name>
</gene>
<dbReference type="InterPro" id="IPR004652">
    <property type="entry name" value="DusB-like"/>
</dbReference>
<dbReference type="InterPro" id="IPR001269">
    <property type="entry name" value="DUS_fam"/>
</dbReference>
<evidence type="ECO:0000256" key="2">
    <source>
        <dbReference type="ARBA" id="ARBA00002790"/>
    </source>
</evidence>
<feature type="active site" description="Proton donor" evidence="13">
    <location>
        <position position="100"/>
    </location>
</feature>
<comment type="similarity">
    <text evidence="12">Belongs to the dus family.</text>
</comment>
<dbReference type="NCBIfam" id="TIGR00737">
    <property type="entry name" value="nifR3_yhdG"/>
    <property type="match status" value="1"/>
</dbReference>
<evidence type="ECO:0000256" key="13">
    <source>
        <dbReference type="PIRSR" id="PIRSR006621-1"/>
    </source>
</evidence>
<comment type="catalytic activity">
    <reaction evidence="11">
        <text>a 5,6-dihydrouridine in tRNA + NAD(+) = a uridine in tRNA + NADH + H(+)</text>
        <dbReference type="Rhea" id="RHEA:54452"/>
        <dbReference type="Rhea" id="RHEA-COMP:13339"/>
        <dbReference type="Rhea" id="RHEA-COMP:13887"/>
        <dbReference type="ChEBI" id="CHEBI:15378"/>
        <dbReference type="ChEBI" id="CHEBI:57540"/>
        <dbReference type="ChEBI" id="CHEBI:57945"/>
        <dbReference type="ChEBI" id="CHEBI:65315"/>
        <dbReference type="ChEBI" id="CHEBI:74443"/>
    </reaction>
</comment>
<evidence type="ECO:0000256" key="4">
    <source>
        <dbReference type="ARBA" id="ARBA00022630"/>
    </source>
</evidence>
<dbReference type="GO" id="GO:0050660">
    <property type="term" value="F:flavin adenine dinucleotide binding"/>
    <property type="evidence" value="ECO:0007669"/>
    <property type="project" value="InterPro"/>
</dbReference>
<dbReference type="PIRSF" id="PIRSF006621">
    <property type="entry name" value="Dus"/>
    <property type="match status" value="1"/>
</dbReference>
<keyword evidence="3" id="KW-0820">tRNA-binding</keyword>
<evidence type="ECO:0000256" key="14">
    <source>
        <dbReference type="PIRSR" id="PIRSR006621-2"/>
    </source>
</evidence>
<organism evidence="16 17">
    <name type="scientific">Candidatus Avimonoglobus intestinipullorum</name>
    <dbReference type="NCBI Taxonomy" id="2840699"/>
    <lineage>
        <taxon>Bacteria</taxon>
        <taxon>Bacillati</taxon>
        <taxon>Bacillota</taxon>
        <taxon>Clostridia</taxon>
        <taxon>Eubacteriales</taxon>
        <taxon>Candidatus Avimonoglobus</taxon>
    </lineage>
</organism>
<keyword evidence="4 12" id="KW-0285">Flavoprotein</keyword>
<dbReference type="GO" id="GO:0017150">
    <property type="term" value="F:tRNA dihydrouridine synthase activity"/>
    <property type="evidence" value="ECO:0007669"/>
    <property type="project" value="InterPro"/>
</dbReference>
<dbReference type="InterPro" id="IPR013785">
    <property type="entry name" value="Aldolase_TIM"/>
</dbReference>
<dbReference type="Pfam" id="PF01207">
    <property type="entry name" value="Dus"/>
    <property type="match status" value="1"/>
</dbReference>
<dbReference type="InterPro" id="IPR018517">
    <property type="entry name" value="tRNA_hU_synthase_CS"/>
</dbReference>
<keyword evidence="8" id="KW-0694">RNA-binding</keyword>
<evidence type="ECO:0000259" key="15">
    <source>
        <dbReference type="Pfam" id="PF01207"/>
    </source>
</evidence>
<dbReference type="CDD" id="cd02801">
    <property type="entry name" value="DUS_like_FMN"/>
    <property type="match status" value="1"/>
</dbReference>
<name>A0A9D1LTV0_9FIRM</name>
<feature type="binding site" evidence="14">
    <location>
        <position position="139"/>
    </location>
    <ligand>
        <name>FMN</name>
        <dbReference type="ChEBI" id="CHEBI:58210"/>
    </ligand>
</feature>